<dbReference type="PROSITE" id="PS00330">
    <property type="entry name" value="HEMOLYSIN_CALCIUM"/>
    <property type="match status" value="3"/>
</dbReference>
<comment type="caution">
    <text evidence="6">The sequence shown here is derived from an EMBL/GenBank/DDBJ whole genome shotgun (WGS) entry which is preliminary data.</text>
</comment>
<dbReference type="PANTHER" id="PTHR38340:SF1">
    <property type="entry name" value="S-LAYER PROTEIN"/>
    <property type="match status" value="1"/>
</dbReference>
<dbReference type="GO" id="GO:0005509">
    <property type="term" value="F:calcium ion binding"/>
    <property type="evidence" value="ECO:0007669"/>
    <property type="project" value="InterPro"/>
</dbReference>
<reference evidence="6 7" key="1">
    <citation type="journal article" date="2021" name="Int. J. Syst. Evol. Microbiol.">
        <title>Amazonocrinis nigriterrae gen. nov., sp. nov., Atlanticothrix silvestris gen. nov., sp. nov. and Dendronalium phyllosphericum gen. nov., sp. nov., nostocacean cyanobacteria from Brazilian environments.</title>
        <authorList>
            <person name="Alvarenga D.O."/>
            <person name="Andreote A.P.D."/>
            <person name="Branco L.H.Z."/>
            <person name="Delbaje E."/>
            <person name="Cruz R.B."/>
            <person name="Varani A.M."/>
            <person name="Fiore M.F."/>
        </authorList>
    </citation>
    <scope>NUCLEOTIDE SEQUENCE [LARGE SCALE GENOMIC DNA]</scope>
    <source>
        <strain evidence="6 7">CENA67</strain>
    </source>
</reference>
<evidence type="ECO:0000256" key="3">
    <source>
        <dbReference type="ARBA" id="ARBA00022525"/>
    </source>
</evidence>
<comment type="similarity">
    <text evidence="2">Belongs to the beta/gamma-crystallin family.</text>
</comment>
<sequence length="489" mass="53533">MSKGNVEQFLEALGAFESGKASGDPLQYSAQNQYTNATGKYQFTEVIFLDLGYYNSDGNNYDGNFNGSWTGKNGVSSLDSWKAKAAVQETAIREAFNKNYGYVNDGLSNQGINSIDQYLANSANQVIKTVKFYQLNNDRTDFLKDAQGNRIINTQQVSISLSGILAGAHLRGGYGIAEILVKLNNQKQFDFTASEFNLDYYKTYIVDEINTPVFKYLNDFGGYDVKKADFSLGSYGNTTDYVLYGTPNNNTINGGSGNDKINGGSGYDSLIGGRGNDILDGGSGNDILDGGEGNDILRGTNQNSSFRSDVDTLTGRQGADTFVLGTYLSNGINDIFYSGSGVAHITDFNRTQGDKIQVAGNKVDYSIRYNNGNAYIYYKGNEIAKVFKNTNLCLASDFQFLSPSIEIFEKSNYQGKSLKLSPGRYDYNYISTYFGNDILSSLKVSNGLSVRLYDNGDFQGKTLNITSNTSYVGNSFNDLTSSIEVTPIF</sequence>
<dbReference type="InterPro" id="IPR018511">
    <property type="entry name" value="Hemolysin-typ_Ca-bd_CS"/>
</dbReference>
<dbReference type="Gene3D" id="2.60.20.10">
    <property type="entry name" value="Crystallins"/>
    <property type="match status" value="1"/>
</dbReference>
<dbReference type="InterPro" id="IPR011049">
    <property type="entry name" value="Serralysin-like_metalloprot_C"/>
</dbReference>
<comment type="subcellular location">
    <subcellularLocation>
        <location evidence="1">Secreted</location>
    </subcellularLocation>
</comment>
<evidence type="ECO:0000313" key="7">
    <source>
        <dbReference type="Proteomes" id="UP000632766"/>
    </source>
</evidence>
<evidence type="ECO:0000256" key="1">
    <source>
        <dbReference type="ARBA" id="ARBA00004613"/>
    </source>
</evidence>
<dbReference type="InterPro" id="IPR050557">
    <property type="entry name" value="RTX_toxin/Mannuronan_C5-epim"/>
</dbReference>
<evidence type="ECO:0000256" key="4">
    <source>
        <dbReference type="ARBA" id="ARBA00022737"/>
    </source>
</evidence>
<feature type="domain" description="Beta/gamma crystallin 'Greek key'" evidence="5">
    <location>
        <begin position="403"/>
        <end position="446"/>
    </location>
</feature>
<keyword evidence="7" id="KW-1185">Reference proteome</keyword>
<keyword evidence="4" id="KW-0677">Repeat</keyword>
<evidence type="ECO:0000256" key="2">
    <source>
        <dbReference type="ARBA" id="ARBA00009646"/>
    </source>
</evidence>
<dbReference type="PROSITE" id="PS50915">
    <property type="entry name" value="CRYSTALLIN_BETA_GAMMA"/>
    <property type="match status" value="1"/>
</dbReference>
<dbReference type="Pfam" id="PF00353">
    <property type="entry name" value="HemolysinCabind"/>
    <property type="match status" value="1"/>
</dbReference>
<dbReference type="InterPro" id="IPR001343">
    <property type="entry name" value="Hemolysn_Ca-bd"/>
</dbReference>
<dbReference type="RefSeq" id="WP_198128747.1">
    <property type="nucleotide sequence ID" value="NZ_JAECZC010000108.1"/>
</dbReference>
<evidence type="ECO:0000259" key="5">
    <source>
        <dbReference type="PROSITE" id="PS50915"/>
    </source>
</evidence>
<evidence type="ECO:0000313" key="6">
    <source>
        <dbReference type="EMBL" id="MBH8567026.1"/>
    </source>
</evidence>
<dbReference type="SMART" id="SM00247">
    <property type="entry name" value="XTALbg"/>
    <property type="match status" value="1"/>
</dbReference>
<dbReference type="GO" id="GO:0005576">
    <property type="term" value="C:extracellular region"/>
    <property type="evidence" value="ECO:0007669"/>
    <property type="project" value="UniProtKB-SubCell"/>
</dbReference>
<dbReference type="SUPFAM" id="SSF49695">
    <property type="entry name" value="gamma-Crystallin-like"/>
    <property type="match status" value="1"/>
</dbReference>
<dbReference type="InterPro" id="IPR011024">
    <property type="entry name" value="G_crystallin-like"/>
</dbReference>
<name>A0A8J7HW77_9NOST</name>
<keyword evidence="3" id="KW-0964">Secreted</keyword>
<dbReference type="EMBL" id="JAECZC010000108">
    <property type="protein sequence ID" value="MBH8567026.1"/>
    <property type="molecule type" value="Genomic_DNA"/>
</dbReference>
<dbReference type="AlphaFoldDB" id="A0A8J7HW77"/>
<gene>
    <name evidence="6" type="ORF">I8748_33590</name>
</gene>
<dbReference type="InterPro" id="IPR001064">
    <property type="entry name" value="Beta/gamma_crystallin"/>
</dbReference>
<accession>A0A8J7HW77</accession>
<dbReference type="Gene3D" id="2.150.10.10">
    <property type="entry name" value="Serralysin-like metalloprotease, C-terminal"/>
    <property type="match status" value="2"/>
</dbReference>
<dbReference type="PRINTS" id="PR00313">
    <property type="entry name" value="CABNDNGRPT"/>
</dbReference>
<dbReference type="Proteomes" id="UP000632766">
    <property type="component" value="Unassembled WGS sequence"/>
</dbReference>
<proteinExistence type="inferred from homology"/>
<dbReference type="PANTHER" id="PTHR38340">
    <property type="entry name" value="S-LAYER PROTEIN"/>
    <property type="match status" value="1"/>
</dbReference>
<protein>
    <recommendedName>
        <fullName evidence="5">Beta/gamma crystallin 'Greek key' domain-containing protein</fullName>
    </recommendedName>
</protein>
<dbReference type="SUPFAM" id="SSF51120">
    <property type="entry name" value="beta-Roll"/>
    <property type="match status" value="2"/>
</dbReference>
<organism evidence="6 7">
    <name type="scientific">Amazonocrinis nigriterrae CENA67</name>
    <dbReference type="NCBI Taxonomy" id="2794033"/>
    <lineage>
        <taxon>Bacteria</taxon>
        <taxon>Bacillati</taxon>
        <taxon>Cyanobacteriota</taxon>
        <taxon>Cyanophyceae</taxon>
        <taxon>Nostocales</taxon>
        <taxon>Nostocaceae</taxon>
        <taxon>Amazonocrinis</taxon>
        <taxon>Amazonocrinis nigriterrae</taxon>
    </lineage>
</organism>